<accession>A0A9Q1QQY0</accession>
<evidence type="ECO:0000313" key="4">
    <source>
        <dbReference type="Proteomes" id="UP001153076"/>
    </source>
</evidence>
<dbReference type="EMBL" id="JAKOGI010000006">
    <property type="protein sequence ID" value="KAJ8452038.1"/>
    <property type="molecule type" value="Genomic_DNA"/>
</dbReference>
<gene>
    <name evidence="3" type="ORF">Cgig2_016619</name>
</gene>
<dbReference type="AlphaFoldDB" id="A0A9Q1QQY0"/>
<dbReference type="GO" id="GO:0140662">
    <property type="term" value="F:ATP-dependent protein folding chaperone"/>
    <property type="evidence" value="ECO:0007669"/>
    <property type="project" value="InterPro"/>
</dbReference>
<evidence type="ECO:0000313" key="3">
    <source>
        <dbReference type="EMBL" id="KAJ8452038.1"/>
    </source>
</evidence>
<sequence>MKRRSQKKNVNVSEVAYDALSPANVREVVEEELEMALQERVVELTKDRKNAAEAYIYAMRNKACEAAMLNDPKFDHIKEEGIYYPLSLMTKPKPATPEQQQPKQLMVVQHNHQLMTSMPTLIHQRVVTLPTRSLWRRNSQRLVKALKLECRGVRIGKRVPLLRFFSPIPFLFEPK</sequence>
<dbReference type="SUPFAM" id="SSF100934">
    <property type="entry name" value="Heat shock protein 70kD (HSP70), C-terminal subdomain"/>
    <property type="match status" value="1"/>
</dbReference>
<name>A0A9Q1QQY0_9CARY</name>
<dbReference type="GO" id="GO:0005634">
    <property type="term" value="C:nucleus"/>
    <property type="evidence" value="ECO:0007669"/>
    <property type="project" value="TreeGrafter"/>
</dbReference>
<dbReference type="InterPro" id="IPR013126">
    <property type="entry name" value="Hsp_70_fam"/>
</dbReference>
<dbReference type="GO" id="GO:0005829">
    <property type="term" value="C:cytosol"/>
    <property type="evidence" value="ECO:0007669"/>
    <property type="project" value="TreeGrafter"/>
</dbReference>
<protein>
    <submittedName>
        <fullName evidence="3">Uncharacterized protein</fullName>
    </submittedName>
</protein>
<dbReference type="Gene3D" id="1.20.1270.10">
    <property type="match status" value="1"/>
</dbReference>
<keyword evidence="2" id="KW-0067">ATP-binding</keyword>
<evidence type="ECO:0000256" key="2">
    <source>
        <dbReference type="ARBA" id="ARBA00022840"/>
    </source>
</evidence>
<dbReference type="OrthoDB" id="1746647at2759"/>
<keyword evidence="1" id="KW-0547">Nucleotide-binding</keyword>
<dbReference type="GO" id="GO:0005524">
    <property type="term" value="F:ATP binding"/>
    <property type="evidence" value="ECO:0007669"/>
    <property type="project" value="UniProtKB-KW"/>
</dbReference>
<keyword evidence="4" id="KW-1185">Reference proteome</keyword>
<dbReference type="PANTHER" id="PTHR45639">
    <property type="entry name" value="HSC70CB, ISOFORM G-RELATED"/>
    <property type="match status" value="1"/>
</dbReference>
<dbReference type="PANTHER" id="PTHR45639:SF4">
    <property type="entry name" value="HSC70CB, ISOFORM G"/>
    <property type="match status" value="1"/>
</dbReference>
<organism evidence="3 4">
    <name type="scientific">Carnegiea gigantea</name>
    <dbReference type="NCBI Taxonomy" id="171969"/>
    <lineage>
        <taxon>Eukaryota</taxon>
        <taxon>Viridiplantae</taxon>
        <taxon>Streptophyta</taxon>
        <taxon>Embryophyta</taxon>
        <taxon>Tracheophyta</taxon>
        <taxon>Spermatophyta</taxon>
        <taxon>Magnoliopsida</taxon>
        <taxon>eudicotyledons</taxon>
        <taxon>Gunneridae</taxon>
        <taxon>Pentapetalae</taxon>
        <taxon>Caryophyllales</taxon>
        <taxon>Cactineae</taxon>
        <taxon>Cactaceae</taxon>
        <taxon>Cactoideae</taxon>
        <taxon>Echinocereeae</taxon>
        <taxon>Carnegiea</taxon>
    </lineage>
</organism>
<dbReference type="Proteomes" id="UP001153076">
    <property type="component" value="Unassembled WGS sequence"/>
</dbReference>
<comment type="caution">
    <text evidence="3">The sequence shown here is derived from an EMBL/GenBank/DDBJ whole genome shotgun (WGS) entry which is preliminary data.</text>
</comment>
<dbReference type="InterPro" id="IPR029048">
    <property type="entry name" value="HSP70_C_sf"/>
</dbReference>
<reference evidence="3" key="1">
    <citation type="submission" date="2022-04" db="EMBL/GenBank/DDBJ databases">
        <title>Carnegiea gigantea Genome sequencing and assembly v2.</title>
        <authorList>
            <person name="Copetti D."/>
            <person name="Sanderson M.J."/>
            <person name="Burquez A."/>
            <person name="Wojciechowski M.F."/>
        </authorList>
    </citation>
    <scope>NUCLEOTIDE SEQUENCE</scope>
    <source>
        <strain evidence="3">SGP5-SGP5p</strain>
        <tissue evidence="3">Aerial part</tissue>
    </source>
</reference>
<proteinExistence type="predicted"/>
<evidence type="ECO:0000256" key="1">
    <source>
        <dbReference type="ARBA" id="ARBA00022741"/>
    </source>
</evidence>